<dbReference type="InterPro" id="IPR043502">
    <property type="entry name" value="DNA/RNA_pol_sf"/>
</dbReference>
<sequence>MQELSNKLEERLDKGFIRPNTSPWGAPIMFVEKNGLMRTCIDYRELNKLTVENRYLLWRINDLFDQLQGAAWFSKIDLRSGYHQLKVSDRIHRRDTNLFEIEGGACGALTRRIGDLTQGTVVWGEEKTTAIETLRRGLCEAPMLTSPEEIEDRAVYCENDGLVRRVLGCDLDWATSKQNREGVGVTG</sequence>
<evidence type="ECO:0008006" key="3">
    <source>
        <dbReference type="Google" id="ProtNLM"/>
    </source>
</evidence>
<evidence type="ECO:0000313" key="1">
    <source>
        <dbReference type="EMBL" id="KAJ9543325.1"/>
    </source>
</evidence>
<organism evidence="1 2">
    <name type="scientific">Centaurea solstitialis</name>
    <name type="common">yellow star-thistle</name>
    <dbReference type="NCBI Taxonomy" id="347529"/>
    <lineage>
        <taxon>Eukaryota</taxon>
        <taxon>Viridiplantae</taxon>
        <taxon>Streptophyta</taxon>
        <taxon>Embryophyta</taxon>
        <taxon>Tracheophyta</taxon>
        <taxon>Spermatophyta</taxon>
        <taxon>Magnoliopsida</taxon>
        <taxon>eudicotyledons</taxon>
        <taxon>Gunneridae</taxon>
        <taxon>Pentapetalae</taxon>
        <taxon>asterids</taxon>
        <taxon>campanulids</taxon>
        <taxon>Asterales</taxon>
        <taxon>Asteraceae</taxon>
        <taxon>Carduoideae</taxon>
        <taxon>Cardueae</taxon>
        <taxon>Centaureinae</taxon>
        <taxon>Centaurea</taxon>
    </lineage>
</organism>
<dbReference type="Gene3D" id="3.10.10.10">
    <property type="entry name" value="HIV Type 1 Reverse Transcriptase, subunit A, domain 1"/>
    <property type="match status" value="1"/>
</dbReference>
<name>A0AA38SVT4_9ASTR</name>
<dbReference type="PANTHER" id="PTHR24559">
    <property type="entry name" value="TRANSPOSON TY3-I GAG-POL POLYPROTEIN"/>
    <property type="match status" value="1"/>
</dbReference>
<dbReference type="InterPro" id="IPR053134">
    <property type="entry name" value="RNA-dir_DNA_polymerase"/>
</dbReference>
<proteinExistence type="predicted"/>
<gene>
    <name evidence="1" type="ORF">OSB04_023032</name>
</gene>
<protein>
    <recommendedName>
        <fullName evidence="3">Reverse transcriptase domain-containing protein</fullName>
    </recommendedName>
</protein>
<dbReference type="EMBL" id="JARYMX010000006">
    <property type="protein sequence ID" value="KAJ9543325.1"/>
    <property type="molecule type" value="Genomic_DNA"/>
</dbReference>
<accession>A0AA38SVT4</accession>
<comment type="caution">
    <text evidence="1">The sequence shown here is derived from an EMBL/GenBank/DDBJ whole genome shotgun (WGS) entry which is preliminary data.</text>
</comment>
<dbReference type="Gene3D" id="3.30.70.270">
    <property type="match status" value="1"/>
</dbReference>
<dbReference type="InterPro" id="IPR043128">
    <property type="entry name" value="Rev_trsase/Diguanyl_cyclase"/>
</dbReference>
<evidence type="ECO:0000313" key="2">
    <source>
        <dbReference type="Proteomes" id="UP001172457"/>
    </source>
</evidence>
<dbReference type="SUPFAM" id="SSF56672">
    <property type="entry name" value="DNA/RNA polymerases"/>
    <property type="match status" value="1"/>
</dbReference>
<dbReference type="AlphaFoldDB" id="A0AA38SVT4"/>
<dbReference type="CDD" id="cd01647">
    <property type="entry name" value="RT_LTR"/>
    <property type="match status" value="1"/>
</dbReference>
<dbReference type="Proteomes" id="UP001172457">
    <property type="component" value="Chromosome 6"/>
</dbReference>
<reference evidence="1" key="1">
    <citation type="submission" date="2023-03" db="EMBL/GenBank/DDBJ databases">
        <title>Chromosome-scale reference genome and RAD-based genetic map of yellow starthistle (Centaurea solstitialis) reveal putative structural variation and QTLs associated with invader traits.</title>
        <authorList>
            <person name="Reatini B."/>
            <person name="Cang F.A."/>
            <person name="Jiang Q."/>
            <person name="Mckibben M.T.W."/>
            <person name="Barker M.S."/>
            <person name="Rieseberg L.H."/>
            <person name="Dlugosch K.M."/>
        </authorList>
    </citation>
    <scope>NUCLEOTIDE SEQUENCE</scope>
    <source>
        <strain evidence="1">CAN-66</strain>
        <tissue evidence="1">Leaf</tissue>
    </source>
</reference>
<dbReference type="PANTHER" id="PTHR24559:SF444">
    <property type="entry name" value="REVERSE TRANSCRIPTASE DOMAIN-CONTAINING PROTEIN"/>
    <property type="match status" value="1"/>
</dbReference>
<keyword evidence="2" id="KW-1185">Reference proteome</keyword>